<protein>
    <submittedName>
        <fullName evidence="5">GDP-mannose-dependent alpha-(1-6)-phosphatidylinositol dimannoside mannosyltransferase</fullName>
        <ecNumber evidence="5">2.4.1.345</ecNumber>
    </submittedName>
</protein>
<feature type="domain" description="Glycosyl transferase family 1" evidence="3">
    <location>
        <begin position="200"/>
        <end position="346"/>
    </location>
</feature>
<reference evidence="5 6" key="1">
    <citation type="submission" date="2017-10" db="EMBL/GenBank/DDBJ databases">
        <authorList>
            <consortium name="Urmite Genomes"/>
        </authorList>
    </citation>
    <scope>NUCLEOTIDE SEQUENCE [LARGE SCALE GENOMIC DNA]</scope>
    <source>
        <strain evidence="5 6">FB-527</strain>
    </source>
</reference>
<dbReference type="Proteomes" id="UP000554965">
    <property type="component" value="Unassembled WGS sequence"/>
</dbReference>
<dbReference type="GO" id="GO:1901137">
    <property type="term" value="P:carbohydrate derivative biosynthetic process"/>
    <property type="evidence" value="ECO:0007669"/>
    <property type="project" value="UniProtKB-ARBA"/>
</dbReference>
<dbReference type="EMBL" id="OCTY01000002">
    <property type="protein sequence ID" value="SOJ55295.1"/>
    <property type="molecule type" value="Genomic_DNA"/>
</dbReference>
<feature type="domain" description="Glycosyltransferase subfamily 4-like N-terminal" evidence="4">
    <location>
        <begin position="15"/>
        <end position="175"/>
    </location>
</feature>
<name>A0A7Z7NA29_9MYCO</name>
<evidence type="ECO:0000259" key="4">
    <source>
        <dbReference type="Pfam" id="PF13579"/>
    </source>
</evidence>
<keyword evidence="1 5" id="KW-0328">Glycosyltransferase</keyword>
<dbReference type="GO" id="GO:1903509">
    <property type="term" value="P:liposaccharide metabolic process"/>
    <property type="evidence" value="ECO:0007669"/>
    <property type="project" value="UniProtKB-ARBA"/>
</dbReference>
<evidence type="ECO:0000256" key="2">
    <source>
        <dbReference type="ARBA" id="ARBA00022679"/>
    </source>
</evidence>
<dbReference type="Pfam" id="PF13579">
    <property type="entry name" value="Glyco_trans_4_4"/>
    <property type="match status" value="1"/>
</dbReference>
<dbReference type="InterPro" id="IPR050194">
    <property type="entry name" value="Glycosyltransferase_grp1"/>
</dbReference>
<gene>
    <name evidence="5" type="primary">pimC</name>
    <name evidence="5" type="ORF">MSIMFB_02784</name>
</gene>
<dbReference type="InterPro" id="IPR001296">
    <property type="entry name" value="Glyco_trans_1"/>
</dbReference>
<dbReference type="EC" id="2.4.1.345" evidence="5"/>
<accession>A0A7Z7NA29</accession>
<organism evidence="5 6">
    <name type="scientific">Mycobacterium simulans</name>
    <dbReference type="NCBI Taxonomy" id="627089"/>
    <lineage>
        <taxon>Bacteria</taxon>
        <taxon>Bacillati</taxon>
        <taxon>Actinomycetota</taxon>
        <taxon>Actinomycetes</taxon>
        <taxon>Mycobacteriales</taxon>
        <taxon>Mycobacteriaceae</taxon>
        <taxon>Mycobacterium</taxon>
    </lineage>
</organism>
<keyword evidence="6" id="KW-1185">Reference proteome</keyword>
<keyword evidence="2 5" id="KW-0808">Transferase</keyword>
<dbReference type="Pfam" id="PF00534">
    <property type="entry name" value="Glycos_transf_1"/>
    <property type="match status" value="1"/>
</dbReference>
<dbReference type="Gene3D" id="3.40.50.2000">
    <property type="entry name" value="Glycogen Phosphorylase B"/>
    <property type="match status" value="2"/>
</dbReference>
<dbReference type="PANTHER" id="PTHR45947:SF3">
    <property type="entry name" value="SULFOQUINOVOSYL TRANSFERASE SQD2"/>
    <property type="match status" value="1"/>
</dbReference>
<sequence length="402" mass="43347">MRVVQVANFYGPRSGGLRTAIDRLGAGYSAGGHKVFLIVPGPHAGRVRLPTGVVRITLPAKLLPFTGGYRAIMPGPVRAVLETLQPDALEVSDRLTLRSLGRWGRDHGVTTVMISHERLDRFAGQLLPRGTAQKFADFANKRTAANYDTVVCTTSFAREEFDRIGATNTVTVPLGVDLQTFHPRRRSALLRRRWATPAQVLLVHCGRLSVEKHADRSIDAVAALCDAGVDTRLVVVGDGPLRARLQRQATGLPIDFTGFISDRLTVAGLLACADVTLAPGPHETFGLAALESLACGTPAVVSRTSALAEIITADSGALADNDPMAIAQAVRAVVSRPEQDRRVSARRRAEMFTWRRAAGGMLTTLGARRNASAAIFFKSTNEISRAELMQKSFDHHDYLGSA</sequence>
<dbReference type="InterPro" id="IPR028098">
    <property type="entry name" value="Glyco_trans_4-like_N"/>
</dbReference>
<evidence type="ECO:0000313" key="5">
    <source>
        <dbReference type="EMBL" id="SOJ55295.1"/>
    </source>
</evidence>
<evidence type="ECO:0000313" key="6">
    <source>
        <dbReference type="Proteomes" id="UP000554965"/>
    </source>
</evidence>
<dbReference type="GO" id="GO:0008610">
    <property type="term" value="P:lipid biosynthetic process"/>
    <property type="evidence" value="ECO:0007669"/>
    <property type="project" value="UniProtKB-ARBA"/>
</dbReference>
<comment type="caution">
    <text evidence="5">The sequence shown here is derived from an EMBL/GenBank/DDBJ whole genome shotgun (WGS) entry which is preliminary data.</text>
</comment>
<dbReference type="SUPFAM" id="SSF53756">
    <property type="entry name" value="UDP-Glycosyltransferase/glycogen phosphorylase"/>
    <property type="match status" value="1"/>
</dbReference>
<dbReference type="AlphaFoldDB" id="A0A7Z7NA29"/>
<dbReference type="PANTHER" id="PTHR45947">
    <property type="entry name" value="SULFOQUINOVOSYL TRANSFERASE SQD2"/>
    <property type="match status" value="1"/>
</dbReference>
<evidence type="ECO:0000259" key="3">
    <source>
        <dbReference type="Pfam" id="PF00534"/>
    </source>
</evidence>
<evidence type="ECO:0000256" key="1">
    <source>
        <dbReference type="ARBA" id="ARBA00022676"/>
    </source>
</evidence>
<dbReference type="GO" id="GO:0043750">
    <property type="term" value="F:phosphatidylinositol alpha-mannosyltransferase activity"/>
    <property type="evidence" value="ECO:0007669"/>
    <property type="project" value="UniProtKB-EC"/>
</dbReference>
<proteinExistence type="predicted"/>